<dbReference type="EMBL" id="JACHHR010000007">
    <property type="protein sequence ID" value="MBB5213247.1"/>
    <property type="molecule type" value="Genomic_DNA"/>
</dbReference>
<feature type="transmembrane region" description="Helical" evidence="1">
    <location>
        <begin position="104"/>
        <end position="124"/>
    </location>
</feature>
<dbReference type="EMBL" id="CP047491">
    <property type="protein sequence ID" value="QHQ38493.1"/>
    <property type="molecule type" value="Genomic_DNA"/>
</dbReference>
<evidence type="ECO:0000313" key="5">
    <source>
        <dbReference type="Proteomes" id="UP000563601"/>
    </source>
</evidence>
<evidence type="ECO:0000313" key="4">
    <source>
        <dbReference type="Proteomes" id="UP000464675"/>
    </source>
</evidence>
<evidence type="ECO:0000313" key="2">
    <source>
        <dbReference type="EMBL" id="MBB5213247.1"/>
    </source>
</evidence>
<dbReference type="Proteomes" id="UP000563601">
    <property type="component" value="Unassembled WGS sequence"/>
</dbReference>
<keyword evidence="1" id="KW-0472">Membrane</keyword>
<proteinExistence type="predicted"/>
<keyword evidence="1" id="KW-0812">Transmembrane</keyword>
<reference evidence="2 5" key="2">
    <citation type="submission" date="2020-08" db="EMBL/GenBank/DDBJ databases">
        <title>Genomic Encyclopedia of Type Strains, Phase IV (KMG-IV): sequencing the most valuable type-strain genomes for metagenomic binning, comparative biology and taxonomic classification.</title>
        <authorList>
            <person name="Goeker M."/>
        </authorList>
    </citation>
    <scope>NUCLEOTIDE SEQUENCE [LARGE SCALE GENOMIC DNA]</scope>
    <source>
        <strain evidence="2 5">DSM 11525</strain>
    </source>
</reference>
<feature type="transmembrane region" description="Helical" evidence="1">
    <location>
        <begin position="12"/>
        <end position="36"/>
    </location>
</feature>
<organism evidence="2 5">
    <name type="scientific">Microbulbifer hydrolyticus</name>
    <dbReference type="NCBI Taxonomy" id="48074"/>
    <lineage>
        <taxon>Bacteria</taxon>
        <taxon>Pseudomonadati</taxon>
        <taxon>Pseudomonadota</taxon>
        <taxon>Gammaproteobacteria</taxon>
        <taxon>Cellvibrionales</taxon>
        <taxon>Microbulbiferaceae</taxon>
        <taxon>Microbulbifer</taxon>
    </lineage>
</organism>
<protein>
    <recommendedName>
        <fullName evidence="6">DUF3147 family protein</fullName>
    </recommendedName>
</protein>
<gene>
    <name evidence="3" type="ORF">GTQ55_05455</name>
    <name evidence="2" type="ORF">HNQ53_003495</name>
</gene>
<dbReference type="RefSeq" id="WP_161857827.1">
    <property type="nucleotide sequence ID" value="NZ_CP047491.1"/>
</dbReference>
<evidence type="ECO:0008006" key="6">
    <source>
        <dbReference type="Google" id="ProtNLM"/>
    </source>
</evidence>
<feature type="transmembrane region" description="Helical" evidence="1">
    <location>
        <begin position="80"/>
        <end position="98"/>
    </location>
</feature>
<evidence type="ECO:0000313" key="3">
    <source>
        <dbReference type="EMBL" id="QHQ38493.1"/>
    </source>
</evidence>
<evidence type="ECO:0000256" key="1">
    <source>
        <dbReference type="SAM" id="Phobius"/>
    </source>
</evidence>
<keyword evidence="1" id="KW-1133">Transmembrane helix</keyword>
<dbReference type="AlphaFoldDB" id="A0A6P1TA02"/>
<dbReference type="Proteomes" id="UP000464675">
    <property type="component" value="Chromosome"/>
</dbReference>
<reference evidence="3 4" key="1">
    <citation type="submission" date="2020-01" db="EMBL/GenBank/DDBJ databases">
        <title>The possibility of degradation of plastic by Microbulbifer hydrolyticus IRE-31.</title>
        <authorList>
            <person name="Liu L."/>
        </authorList>
    </citation>
    <scope>NUCLEOTIDE SEQUENCE [LARGE SCALE GENOMIC DNA]</scope>
    <source>
        <strain evidence="3 4">IRE-31</strain>
    </source>
</reference>
<sequence length="127" mass="13976">MKAISENFRKIIPALFLGPLAIIPAFIFYAIFMRLISEPNSEIGSVAGLFILGGLVIAYVSTLILGVPVALILSKLGKFTLPNLLVYGFVLSMIYSLFVGWSLGFFLFLLYFVGAVVLGCWLIYRAM</sequence>
<name>A0A6P1TA02_9GAMM</name>
<keyword evidence="4" id="KW-1185">Reference proteome</keyword>
<feature type="transmembrane region" description="Helical" evidence="1">
    <location>
        <begin position="48"/>
        <end position="73"/>
    </location>
</feature>
<accession>A0A6P1TA02</accession>